<gene>
    <name evidence="1" type="ORF">QAD02_006109</name>
</gene>
<evidence type="ECO:0000313" key="2">
    <source>
        <dbReference type="Proteomes" id="UP001239111"/>
    </source>
</evidence>
<proteinExistence type="predicted"/>
<name>A0ACC2N0C9_9HYME</name>
<sequence length="727" mass="83093">MATIWSEKIFLQCAFFMAATQCFLSVSGLGSFRGPNPLICQATSCKETGKSITQNLDWSVQPCQDFYKFACGNYMASNDIVVGEQKTDLKAQIREEIRIKLRDSIERITPADPEFLQKLSGYYYTCINEEKINKNSLEEFIKVTSKLGGWPVLTNSWHNSNFDWKQLMFNFRMAGLPYTMFVNVRYMPEITGMLGNVIHMDEAVLEIPPGVLVKGLRSKGIKAYFDFMVNIASLFGVDRKQGRSQLIDTLHFEIELAKISLELNQKRYSSQTAHRATIRDLSKQCPSIDWLDYLTRILGPTKPLNLDDTVIILVPGYISKFCALMKRTRSETLANYAFWKALFSLVDHLNSDIRHATDVFYSEYTGQPIAPKFPRWKECVNLVRENMHLAAGALFVREHFDRENKKYAEDIIKSIRQSFRDILQEVSWMSPSTKKAAILKLDEMDSLIGYPGELLIDERLDSFYKNLVISSKSLLLNGLNMNYFETKLQHLRLRHKFSELEWTYEFGDATSVNAAYRQQDNTFMILAGILQGKYLSAANSQYMNFANIGSVIGHEMMHAFDELGHQFDHNGKLCNWWDCVSQKIFMKKTQCFIDQYNALGISNNIPVDGALSVGENIADNVGVKLAYLAYERWQNEHGQEPGHLKSGDKRSTNLNSKQLFWLSYANTFCSSNQEQEGQKRIPPGIYAPERLRVNVPLANSVEFARDFGCPAGSLMNPTSKCDVWKKP</sequence>
<reference evidence="1" key="1">
    <citation type="submission" date="2023-04" db="EMBL/GenBank/DDBJ databases">
        <title>A chromosome-level genome assembly of the parasitoid wasp Eretmocerus hayati.</title>
        <authorList>
            <person name="Zhong Y."/>
            <person name="Liu S."/>
            <person name="Liu Y."/>
        </authorList>
    </citation>
    <scope>NUCLEOTIDE SEQUENCE</scope>
    <source>
        <strain evidence="1">ZJU_SS_LIU_2023</strain>
    </source>
</reference>
<dbReference type="EMBL" id="CM056744">
    <property type="protein sequence ID" value="KAJ8664447.1"/>
    <property type="molecule type" value="Genomic_DNA"/>
</dbReference>
<protein>
    <submittedName>
        <fullName evidence="1">Uncharacterized protein</fullName>
    </submittedName>
</protein>
<keyword evidence="2" id="KW-1185">Reference proteome</keyword>
<comment type="caution">
    <text evidence="1">The sequence shown here is derived from an EMBL/GenBank/DDBJ whole genome shotgun (WGS) entry which is preliminary data.</text>
</comment>
<dbReference type="Proteomes" id="UP001239111">
    <property type="component" value="Chromosome 4"/>
</dbReference>
<evidence type="ECO:0000313" key="1">
    <source>
        <dbReference type="EMBL" id="KAJ8664447.1"/>
    </source>
</evidence>
<organism evidence="1 2">
    <name type="scientific">Eretmocerus hayati</name>
    <dbReference type="NCBI Taxonomy" id="131215"/>
    <lineage>
        <taxon>Eukaryota</taxon>
        <taxon>Metazoa</taxon>
        <taxon>Ecdysozoa</taxon>
        <taxon>Arthropoda</taxon>
        <taxon>Hexapoda</taxon>
        <taxon>Insecta</taxon>
        <taxon>Pterygota</taxon>
        <taxon>Neoptera</taxon>
        <taxon>Endopterygota</taxon>
        <taxon>Hymenoptera</taxon>
        <taxon>Apocrita</taxon>
        <taxon>Proctotrupomorpha</taxon>
        <taxon>Chalcidoidea</taxon>
        <taxon>Aphelinidae</taxon>
        <taxon>Aphelininae</taxon>
        <taxon>Eretmocerus</taxon>
    </lineage>
</organism>
<accession>A0ACC2N0C9</accession>